<comment type="caution">
    <text evidence="2">The sequence shown here is derived from an EMBL/GenBank/DDBJ whole genome shotgun (WGS) entry which is preliminary data.</text>
</comment>
<keyword evidence="1" id="KW-0812">Transmembrane</keyword>
<evidence type="ECO:0000256" key="1">
    <source>
        <dbReference type="SAM" id="Phobius"/>
    </source>
</evidence>
<dbReference type="OrthoDB" id="540389at2759"/>
<sequence length="306" mass="32140">MLVVKPIGAGTFAGRRDVATRPAVRLPTPIPQAPGRQVHVGPIPARGAVVARIMTSTSSNPAFTFGKVDEALSESRRGGPPMTVDGAVQKTGLLLAVAVASAVATWVQIASGNAAAMLAASKGAGVVALISAFATMFKPQWSMGTSLVFSAAQGVAMAGMSVFLEMLYPGIVLNALMLTFGTAASLLVAFQARLIRVTDKFRDGVLMVTGGYFAAMLLGWVMSLFGVKLPSMLSAGPLGIGLGLVAASLAAANLLLDFDMIRSASRARMPKWFEWYGAFSLMMTLVWMYTEVLRLLTMFARGNSDN</sequence>
<feature type="transmembrane region" description="Helical" evidence="1">
    <location>
        <begin position="238"/>
        <end position="260"/>
    </location>
</feature>
<keyword evidence="1" id="KW-0472">Membrane</keyword>
<feature type="transmembrane region" description="Helical" evidence="1">
    <location>
        <begin position="272"/>
        <end position="290"/>
    </location>
</feature>
<proteinExistence type="predicted"/>
<dbReference type="PANTHER" id="PTHR41282:SF1">
    <property type="entry name" value="CONSERVED TRANSMEMBRANE PROTEIN-RELATED"/>
    <property type="match status" value="1"/>
</dbReference>
<dbReference type="Proteomes" id="UP001165080">
    <property type="component" value="Unassembled WGS sequence"/>
</dbReference>
<feature type="transmembrane region" description="Helical" evidence="1">
    <location>
        <begin position="146"/>
        <end position="164"/>
    </location>
</feature>
<name>A0A9W6F883_9CHLO</name>
<organism evidence="2 3">
    <name type="scientific">Pleodorina starrii</name>
    <dbReference type="NCBI Taxonomy" id="330485"/>
    <lineage>
        <taxon>Eukaryota</taxon>
        <taxon>Viridiplantae</taxon>
        <taxon>Chlorophyta</taxon>
        <taxon>core chlorophytes</taxon>
        <taxon>Chlorophyceae</taxon>
        <taxon>CS clade</taxon>
        <taxon>Chlamydomonadales</taxon>
        <taxon>Volvocaceae</taxon>
        <taxon>Pleodorina</taxon>
    </lineage>
</organism>
<dbReference type="InterPro" id="IPR010539">
    <property type="entry name" value="BaxI_1-like"/>
</dbReference>
<evidence type="ECO:0000313" key="2">
    <source>
        <dbReference type="EMBL" id="GLC60102.1"/>
    </source>
</evidence>
<evidence type="ECO:0008006" key="4">
    <source>
        <dbReference type="Google" id="ProtNLM"/>
    </source>
</evidence>
<dbReference type="Pfam" id="PF12811">
    <property type="entry name" value="BaxI_1"/>
    <property type="match status" value="1"/>
</dbReference>
<feature type="transmembrane region" description="Helical" evidence="1">
    <location>
        <begin position="92"/>
        <end position="109"/>
    </location>
</feature>
<gene>
    <name evidence="2" type="primary">PLEST010557</name>
    <name evidence="2" type="ORF">PLESTB_001574200</name>
</gene>
<keyword evidence="1" id="KW-1133">Transmembrane helix</keyword>
<protein>
    <recommendedName>
        <fullName evidence="4">Bax inhibitor-1/YccA family protein</fullName>
    </recommendedName>
</protein>
<accession>A0A9W6F883</accession>
<feature type="transmembrane region" description="Helical" evidence="1">
    <location>
        <begin position="115"/>
        <end position="134"/>
    </location>
</feature>
<dbReference type="AlphaFoldDB" id="A0A9W6F883"/>
<keyword evidence="3" id="KW-1185">Reference proteome</keyword>
<dbReference type="PANTHER" id="PTHR41282">
    <property type="entry name" value="CONSERVED TRANSMEMBRANE PROTEIN-RELATED"/>
    <property type="match status" value="1"/>
</dbReference>
<dbReference type="EMBL" id="BRXU01000032">
    <property type="protein sequence ID" value="GLC60102.1"/>
    <property type="molecule type" value="Genomic_DNA"/>
</dbReference>
<evidence type="ECO:0000313" key="3">
    <source>
        <dbReference type="Proteomes" id="UP001165080"/>
    </source>
</evidence>
<feature type="transmembrane region" description="Helical" evidence="1">
    <location>
        <begin position="204"/>
        <end position="226"/>
    </location>
</feature>
<feature type="transmembrane region" description="Helical" evidence="1">
    <location>
        <begin position="170"/>
        <end position="192"/>
    </location>
</feature>
<reference evidence="2 3" key="1">
    <citation type="journal article" date="2023" name="Commun. Biol.">
        <title>Reorganization of the ancestral sex-determining regions during the evolution of trioecy in Pleodorina starrii.</title>
        <authorList>
            <person name="Takahashi K."/>
            <person name="Suzuki S."/>
            <person name="Kawai-Toyooka H."/>
            <person name="Yamamoto K."/>
            <person name="Hamaji T."/>
            <person name="Ootsuki R."/>
            <person name="Yamaguchi H."/>
            <person name="Kawachi M."/>
            <person name="Higashiyama T."/>
            <person name="Nozaki H."/>
        </authorList>
    </citation>
    <scope>NUCLEOTIDE SEQUENCE [LARGE SCALE GENOMIC DNA]</scope>
    <source>
        <strain evidence="2 3">NIES-4479</strain>
    </source>
</reference>